<comment type="caution">
    <text evidence="1">The sequence shown here is derived from an EMBL/GenBank/DDBJ whole genome shotgun (WGS) entry which is preliminary data.</text>
</comment>
<sequence length="295" mass="32166">MSEEERGFVHDLVDGACPQFVQDGCGCDACCGHCADCLESVTPFLECFADLIWVFGSPLAFPIIFCFDPETTDTGGWRISMLETPTRRPIECCGAMMCCPCGQWYLRKKALGGDMTKYKLWQGMHDGPQCMARRCPGAPITIESGTYGESDCPDAFLCFEVWCAAGFWSTCCAFDVTRRMMKQERNLGSDPTEIRQEKCVAFFGEIASKCCMLACCVWVTGACISCLAQDSEGAQDLGGATGRASRACCEIVNTLWRGIWSVKVIAIGCMSGQMVEEIEAGDGGPSAPQGNRMQR</sequence>
<dbReference type="AlphaFoldDB" id="A0A9N8EXD2"/>
<dbReference type="OrthoDB" id="998115at2759"/>
<gene>
    <name evidence="1" type="ORF">SEMRO_1888_G303640.1</name>
</gene>
<dbReference type="EMBL" id="CAICTM010001886">
    <property type="protein sequence ID" value="CAB9526784.1"/>
    <property type="molecule type" value="Genomic_DNA"/>
</dbReference>
<dbReference type="PANTHER" id="PTHR31152">
    <property type="entry name" value="PLAC8 FAMILY PROTEIN"/>
    <property type="match status" value="1"/>
</dbReference>
<proteinExistence type="predicted"/>
<name>A0A9N8EXD2_9STRA</name>
<reference evidence="1" key="1">
    <citation type="submission" date="2020-06" db="EMBL/GenBank/DDBJ databases">
        <authorList>
            <consortium name="Plant Systems Biology data submission"/>
        </authorList>
    </citation>
    <scope>NUCLEOTIDE SEQUENCE</scope>
    <source>
        <strain evidence="1">D6</strain>
    </source>
</reference>
<keyword evidence="2" id="KW-1185">Reference proteome</keyword>
<evidence type="ECO:0000313" key="1">
    <source>
        <dbReference type="EMBL" id="CAB9526784.1"/>
    </source>
</evidence>
<protein>
    <submittedName>
        <fullName evidence="1">Inherit from euNOG: PLAC8 family</fullName>
    </submittedName>
</protein>
<dbReference type="Proteomes" id="UP001153069">
    <property type="component" value="Unassembled WGS sequence"/>
</dbReference>
<accession>A0A9N8EXD2</accession>
<dbReference type="PANTHER" id="PTHR31152:SF1">
    <property type="entry name" value="PLAC8 FAMILY PROTEIN"/>
    <property type="match status" value="1"/>
</dbReference>
<evidence type="ECO:0000313" key="2">
    <source>
        <dbReference type="Proteomes" id="UP001153069"/>
    </source>
</evidence>
<organism evidence="1 2">
    <name type="scientific">Seminavis robusta</name>
    <dbReference type="NCBI Taxonomy" id="568900"/>
    <lineage>
        <taxon>Eukaryota</taxon>
        <taxon>Sar</taxon>
        <taxon>Stramenopiles</taxon>
        <taxon>Ochrophyta</taxon>
        <taxon>Bacillariophyta</taxon>
        <taxon>Bacillariophyceae</taxon>
        <taxon>Bacillariophycidae</taxon>
        <taxon>Naviculales</taxon>
        <taxon>Naviculaceae</taxon>
        <taxon>Seminavis</taxon>
    </lineage>
</organism>